<organism evidence="4 5">
    <name type="scientific">Reinekea marinisedimentorum</name>
    <dbReference type="NCBI Taxonomy" id="230495"/>
    <lineage>
        <taxon>Bacteria</taxon>
        <taxon>Pseudomonadati</taxon>
        <taxon>Pseudomonadota</taxon>
        <taxon>Gammaproteobacteria</taxon>
        <taxon>Oceanospirillales</taxon>
        <taxon>Saccharospirillaceae</taxon>
        <taxon>Reinekea</taxon>
    </lineage>
</organism>
<evidence type="ECO:0000313" key="4">
    <source>
        <dbReference type="EMBL" id="TCS38955.1"/>
    </source>
</evidence>
<dbReference type="InterPro" id="IPR000836">
    <property type="entry name" value="PRTase_dom"/>
</dbReference>
<protein>
    <recommendedName>
        <fullName evidence="3">Phosphoribosyltransferase domain-containing protein</fullName>
    </recommendedName>
</protein>
<dbReference type="GO" id="GO:0016757">
    <property type="term" value="F:glycosyltransferase activity"/>
    <property type="evidence" value="ECO:0007669"/>
    <property type="project" value="UniProtKB-KW"/>
</dbReference>
<name>A0A4R3I2R4_9GAMM</name>
<dbReference type="PANTHER" id="PTHR43363:SF1">
    <property type="entry name" value="HYPOXANTHINE-GUANINE PHOSPHORIBOSYLTRANSFERASE"/>
    <property type="match status" value="1"/>
</dbReference>
<accession>A0A4R3I2R4</accession>
<keyword evidence="5" id="KW-1185">Reference proteome</keyword>
<dbReference type="InterPro" id="IPR029057">
    <property type="entry name" value="PRTase-like"/>
</dbReference>
<comment type="caution">
    <text evidence="4">The sequence shown here is derived from an EMBL/GenBank/DDBJ whole genome shotgun (WGS) entry which is preliminary data.</text>
</comment>
<dbReference type="Pfam" id="PF00156">
    <property type="entry name" value="Pribosyltran"/>
    <property type="match status" value="1"/>
</dbReference>
<dbReference type="OrthoDB" id="199120at2"/>
<gene>
    <name evidence="4" type="ORF">BCF53_1131</name>
</gene>
<sequence length="189" mass="21491">MKKIFLDEDQLISDSFRLATNIYKSGFRPTFIVGIWRGGSAVGIYVQECFQTLGVKTDHISVRTSYRGLPSYESMVNDPESIRVHGTQYLIENLNSDDSLLIVDDVFSSGYSIDATLKRLKKHLKKNMPENIKVATLYAREGYQKTDIKPDYVLHTTKDWLVFPYELKGLSIEEIELNKPYVAGLLEGG</sequence>
<dbReference type="Gene3D" id="3.40.50.2020">
    <property type="match status" value="1"/>
</dbReference>
<evidence type="ECO:0000256" key="1">
    <source>
        <dbReference type="ARBA" id="ARBA00022676"/>
    </source>
</evidence>
<feature type="domain" description="Phosphoribosyltransferase" evidence="3">
    <location>
        <begin position="10"/>
        <end position="164"/>
    </location>
</feature>
<evidence type="ECO:0000256" key="2">
    <source>
        <dbReference type="ARBA" id="ARBA00022679"/>
    </source>
</evidence>
<evidence type="ECO:0000259" key="3">
    <source>
        <dbReference type="Pfam" id="PF00156"/>
    </source>
</evidence>
<proteinExistence type="predicted"/>
<keyword evidence="2" id="KW-0808">Transferase</keyword>
<dbReference type="Proteomes" id="UP000295793">
    <property type="component" value="Unassembled WGS sequence"/>
</dbReference>
<dbReference type="RefSeq" id="WP_132702394.1">
    <property type="nucleotide sequence ID" value="NZ_SLZR01000013.1"/>
</dbReference>
<dbReference type="AlphaFoldDB" id="A0A4R3I2R4"/>
<reference evidence="4 5" key="1">
    <citation type="submission" date="2019-03" db="EMBL/GenBank/DDBJ databases">
        <title>Genomic Encyclopedia of Archaeal and Bacterial Type Strains, Phase II (KMG-II): from individual species to whole genera.</title>
        <authorList>
            <person name="Goeker M."/>
        </authorList>
    </citation>
    <scope>NUCLEOTIDE SEQUENCE [LARGE SCALE GENOMIC DNA]</scope>
    <source>
        <strain evidence="4 5">DSM 15388</strain>
    </source>
</reference>
<evidence type="ECO:0000313" key="5">
    <source>
        <dbReference type="Proteomes" id="UP000295793"/>
    </source>
</evidence>
<dbReference type="SUPFAM" id="SSF53271">
    <property type="entry name" value="PRTase-like"/>
    <property type="match status" value="1"/>
</dbReference>
<dbReference type="EMBL" id="SLZR01000013">
    <property type="protein sequence ID" value="TCS38955.1"/>
    <property type="molecule type" value="Genomic_DNA"/>
</dbReference>
<keyword evidence="1" id="KW-0328">Glycosyltransferase</keyword>
<dbReference type="CDD" id="cd06223">
    <property type="entry name" value="PRTases_typeI"/>
    <property type="match status" value="1"/>
</dbReference>
<dbReference type="PANTHER" id="PTHR43363">
    <property type="entry name" value="HYPOXANTHINE PHOSPHORIBOSYLTRANSFERASE"/>
    <property type="match status" value="1"/>
</dbReference>